<keyword evidence="2" id="KW-1185">Reference proteome</keyword>
<name>A0ABX0TIB4_9MICC</name>
<protein>
    <submittedName>
        <fullName evidence="1">Uncharacterized protein</fullName>
    </submittedName>
</protein>
<dbReference type="Proteomes" id="UP000802392">
    <property type="component" value="Unassembled WGS sequence"/>
</dbReference>
<comment type="caution">
    <text evidence="1">The sequence shown here is derived from an EMBL/GenBank/DDBJ whole genome shotgun (WGS) entry which is preliminary data.</text>
</comment>
<accession>A0ABX0TIB4</accession>
<evidence type="ECO:0000313" key="2">
    <source>
        <dbReference type="Proteomes" id="UP000802392"/>
    </source>
</evidence>
<sequence length="279" mass="31325">MKTEFLREREGRRVITGVTATPIANSVMKMYVMQRYLRPDLIQAAGIKDFNTWAATFGQVVEEMELSVAGGDRFKLKSRFAKFQNVPELLKMFHTFADVKTAEDLKLPVPTLAARDGDGLRQPNMLAVEPSPELRNYIQDIGNRVDAIQQRLVASEEDNMLKVSSDGRKAALDMRLVDPALFQHGPTKISATAALLASVYEEHKDRIYTDPSTGETDPVPGALQLVFCDFGTPSEKWNVYGELKDQLRRRGVPEHMVRFIHEAKNDNEKGRLFAAARSG</sequence>
<dbReference type="PANTHER" id="PTHR41313">
    <property type="entry name" value="ADENINE-SPECIFIC METHYLTRANSFERASE"/>
    <property type="match status" value="1"/>
</dbReference>
<dbReference type="PANTHER" id="PTHR41313:SF1">
    <property type="entry name" value="DNA METHYLASE ADENINE-SPECIFIC DOMAIN-CONTAINING PROTEIN"/>
    <property type="match status" value="1"/>
</dbReference>
<proteinExistence type="predicted"/>
<dbReference type="InterPro" id="IPR052933">
    <property type="entry name" value="DNA_Protect_Modify"/>
</dbReference>
<reference evidence="1 2" key="1">
    <citation type="submission" date="2020-03" db="EMBL/GenBank/DDBJ databases">
        <title>Genomic Encyclopedia of Type Strains, Phase III (KMG-III): the genomes of soil and plant-associated and newly described type strains.</title>
        <authorList>
            <person name="Whitman W."/>
        </authorList>
    </citation>
    <scope>NUCLEOTIDE SEQUENCE [LARGE SCALE GENOMIC DNA]</scope>
    <source>
        <strain evidence="1 2">CECT 4207</strain>
    </source>
</reference>
<dbReference type="EMBL" id="JAAOZD010000005">
    <property type="protein sequence ID" value="NIJ02273.1"/>
    <property type="molecule type" value="Genomic_DNA"/>
</dbReference>
<organism evidence="1 2">
    <name type="scientific">Paenarthrobacter ilicis</name>
    <dbReference type="NCBI Taxonomy" id="43665"/>
    <lineage>
        <taxon>Bacteria</taxon>
        <taxon>Bacillati</taxon>
        <taxon>Actinomycetota</taxon>
        <taxon>Actinomycetes</taxon>
        <taxon>Micrococcales</taxon>
        <taxon>Micrococcaceae</taxon>
        <taxon>Paenarthrobacter</taxon>
    </lineage>
</organism>
<gene>
    <name evidence="1" type="ORF">FHR86_002614</name>
</gene>
<dbReference type="RefSeq" id="WP_239528880.1">
    <property type="nucleotide sequence ID" value="NZ_BAAAVO010000002.1"/>
</dbReference>
<evidence type="ECO:0000313" key="1">
    <source>
        <dbReference type="EMBL" id="NIJ02273.1"/>
    </source>
</evidence>